<dbReference type="InterPro" id="IPR003544">
    <property type="entry name" value="Cyt_c_biogenesis_CcmB"/>
</dbReference>
<dbReference type="Pfam" id="PF03379">
    <property type="entry name" value="CcmB"/>
    <property type="match status" value="1"/>
</dbReference>
<keyword evidence="7 8" id="KW-0472">Membrane</keyword>
<dbReference type="Proteomes" id="UP000237684">
    <property type="component" value="Unassembled WGS sequence"/>
</dbReference>
<gene>
    <name evidence="9" type="ORF">B1R32_11148</name>
</gene>
<keyword evidence="5" id="KW-0201">Cytochrome c-type biogenesis</keyword>
<evidence type="ECO:0000256" key="2">
    <source>
        <dbReference type="ARBA" id="ARBA00010544"/>
    </source>
</evidence>
<dbReference type="InParanoid" id="A0A2S8SRS0"/>
<feature type="transmembrane region" description="Helical" evidence="8">
    <location>
        <begin position="14"/>
        <end position="35"/>
    </location>
</feature>
<evidence type="ECO:0000256" key="8">
    <source>
        <dbReference type="SAM" id="Phobius"/>
    </source>
</evidence>
<evidence type="ECO:0000256" key="3">
    <source>
        <dbReference type="ARBA" id="ARBA00022448"/>
    </source>
</evidence>
<comment type="similarity">
    <text evidence="2">Belongs to the CcmB/CycW/HelB family.</text>
</comment>
<feature type="transmembrane region" description="Helical" evidence="8">
    <location>
        <begin position="156"/>
        <end position="177"/>
    </location>
</feature>
<name>A0A2S8SRS0_9BACT</name>
<feature type="transmembrane region" description="Helical" evidence="8">
    <location>
        <begin position="86"/>
        <end position="110"/>
    </location>
</feature>
<evidence type="ECO:0000256" key="1">
    <source>
        <dbReference type="ARBA" id="ARBA00004141"/>
    </source>
</evidence>
<feature type="transmembrane region" description="Helical" evidence="8">
    <location>
        <begin position="189"/>
        <end position="209"/>
    </location>
</feature>
<feature type="transmembrane region" description="Helical" evidence="8">
    <location>
        <begin position="47"/>
        <end position="65"/>
    </location>
</feature>
<keyword evidence="4 8" id="KW-0812">Transmembrane</keyword>
<evidence type="ECO:0000256" key="7">
    <source>
        <dbReference type="ARBA" id="ARBA00023136"/>
    </source>
</evidence>
<feature type="transmembrane region" description="Helical" evidence="8">
    <location>
        <begin position="122"/>
        <end position="144"/>
    </location>
</feature>
<comment type="subcellular location">
    <subcellularLocation>
        <location evidence="1">Membrane</location>
        <topology evidence="1">Multi-pass membrane protein</topology>
    </subcellularLocation>
</comment>
<protein>
    <submittedName>
        <fullName evidence="9">Heme exporter protein B</fullName>
    </submittedName>
</protein>
<dbReference type="PANTHER" id="PTHR30070:SF1">
    <property type="entry name" value="CYTOCHROME C BIOGENESIS B-RELATED"/>
    <property type="match status" value="1"/>
</dbReference>
<sequence>MAEKDFRSEWRSRAAFNAVALFSLAAPVALGYALANLKLNAEVLGGLLWMVLFFASMIGLPRAFVKEEESGTATLLRLHYRSDAVLWGKAISQLALLVSTQIAAIPLFLMLLNARVMQPAPLLAALILGDVGLSVASCILGAMASQAKSRGALFPALAAPLMLPLLASLSVASGTAFGAGGDAWPPLKMVFAFDVALLAASWLLFEFVWE</sequence>
<dbReference type="PANTHER" id="PTHR30070">
    <property type="entry name" value="HEME EXPORTER PROTEIN B"/>
    <property type="match status" value="1"/>
</dbReference>
<dbReference type="GO" id="GO:0015232">
    <property type="term" value="F:heme transmembrane transporter activity"/>
    <property type="evidence" value="ECO:0007669"/>
    <property type="project" value="InterPro"/>
</dbReference>
<dbReference type="AlphaFoldDB" id="A0A2S8SRS0"/>
<keyword evidence="3" id="KW-0813">Transport</keyword>
<evidence type="ECO:0000313" key="10">
    <source>
        <dbReference type="Proteomes" id="UP000237684"/>
    </source>
</evidence>
<dbReference type="GO" id="GO:1903607">
    <property type="term" value="P:cytochrome c biosynthetic process"/>
    <property type="evidence" value="ECO:0007669"/>
    <property type="project" value="TreeGrafter"/>
</dbReference>
<evidence type="ECO:0000313" key="9">
    <source>
        <dbReference type="EMBL" id="PQV63487.1"/>
    </source>
</evidence>
<organism evidence="9 10">
    <name type="scientific">Abditibacterium utsteinense</name>
    <dbReference type="NCBI Taxonomy" id="1960156"/>
    <lineage>
        <taxon>Bacteria</taxon>
        <taxon>Pseudomonadati</taxon>
        <taxon>Abditibacteriota</taxon>
        <taxon>Abditibacteriia</taxon>
        <taxon>Abditibacteriales</taxon>
        <taxon>Abditibacteriaceae</taxon>
        <taxon>Abditibacterium</taxon>
    </lineage>
</organism>
<reference evidence="9 10" key="1">
    <citation type="journal article" date="2018" name="Syst. Appl. Microbiol.">
        <title>Abditibacterium utsteinense sp. nov., the first cultivated member of candidate phylum FBP, isolated from ice-free Antarctic soil samples.</title>
        <authorList>
            <person name="Tahon G."/>
            <person name="Tytgat B."/>
            <person name="Lebbe L."/>
            <person name="Carlier A."/>
            <person name="Willems A."/>
        </authorList>
    </citation>
    <scope>NUCLEOTIDE SEQUENCE [LARGE SCALE GENOMIC DNA]</scope>
    <source>
        <strain evidence="9 10">LMG 29911</strain>
    </source>
</reference>
<evidence type="ECO:0000256" key="5">
    <source>
        <dbReference type="ARBA" id="ARBA00022748"/>
    </source>
</evidence>
<comment type="caution">
    <text evidence="9">The sequence shown here is derived from an EMBL/GenBank/DDBJ whole genome shotgun (WGS) entry which is preliminary data.</text>
</comment>
<dbReference type="GO" id="GO:0005886">
    <property type="term" value="C:plasma membrane"/>
    <property type="evidence" value="ECO:0007669"/>
    <property type="project" value="TreeGrafter"/>
</dbReference>
<proteinExistence type="inferred from homology"/>
<accession>A0A2S8SRS0</accession>
<dbReference type="GO" id="GO:0017004">
    <property type="term" value="P:cytochrome complex assembly"/>
    <property type="evidence" value="ECO:0007669"/>
    <property type="project" value="UniProtKB-KW"/>
</dbReference>
<evidence type="ECO:0000256" key="4">
    <source>
        <dbReference type="ARBA" id="ARBA00022692"/>
    </source>
</evidence>
<keyword evidence="10" id="KW-1185">Reference proteome</keyword>
<keyword evidence="6 8" id="KW-1133">Transmembrane helix</keyword>
<dbReference type="EMBL" id="NIGF01000011">
    <property type="protein sequence ID" value="PQV63487.1"/>
    <property type="molecule type" value="Genomic_DNA"/>
</dbReference>
<evidence type="ECO:0000256" key="6">
    <source>
        <dbReference type="ARBA" id="ARBA00022989"/>
    </source>
</evidence>